<dbReference type="EMBL" id="KV429059">
    <property type="protein sequence ID" value="KZT69213.1"/>
    <property type="molecule type" value="Genomic_DNA"/>
</dbReference>
<feature type="compositionally biased region" description="Polar residues" evidence="1">
    <location>
        <begin position="92"/>
        <end position="111"/>
    </location>
</feature>
<reference evidence="2 3" key="1">
    <citation type="journal article" date="2016" name="Mol. Biol. Evol.">
        <title>Comparative Genomics of Early-Diverging Mushroom-Forming Fungi Provides Insights into the Origins of Lignocellulose Decay Capabilities.</title>
        <authorList>
            <person name="Nagy L.G."/>
            <person name="Riley R."/>
            <person name="Tritt A."/>
            <person name="Adam C."/>
            <person name="Daum C."/>
            <person name="Floudas D."/>
            <person name="Sun H."/>
            <person name="Yadav J.S."/>
            <person name="Pangilinan J."/>
            <person name="Larsson K.H."/>
            <person name="Matsuura K."/>
            <person name="Barry K."/>
            <person name="Labutti K."/>
            <person name="Kuo R."/>
            <person name="Ohm R.A."/>
            <person name="Bhattacharya S.S."/>
            <person name="Shirouzu T."/>
            <person name="Yoshinaga Y."/>
            <person name="Martin F.M."/>
            <person name="Grigoriev I.V."/>
            <person name="Hibbett D.S."/>
        </authorList>
    </citation>
    <scope>NUCLEOTIDE SEQUENCE [LARGE SCALE GENOMIC DNA]</scope>
    <source>
        <strain evidence="2 3">L-15889</strain>
    </source>
</reference>
<dbReference type="STRING" id="1314783.A0A165QAH8"/>
<feature type="compositionally biased region" description="Polar residues" evidence="1">
    <location>
        <begin position="1"/>
        <end position="12"/>
    </location>
</feature>
<feature type="compositionally biased region" description="Acidic residues" evidence="1">
    <location>
        <begin position="422"/>
        <end position="432"/>
    </location>
</feature>
<feature type="compositionally biased region" description="Basic and acidic residues" evidence="1">
    <location>
        <begin position="433"/>
        <end position="447"/>
    </location>
</feature>
<evidence type="ECO:0000256" key="1">
    <source>
        <dbReference type="SAM" id="MobiDB-lite"/>
    </source>
</evidence>
<dbReference type="AlphaFoldDB" id="A0A165QAH8"/>
<feature type="compositionally biased region" description="Basic and acidic residues" evidence="1">
    <location>
        <begin position="43"/>
        <end position="53"/>
    </location>
</feature>
<organism evidence="2 3">
    <name type="scientific">Daedalea quercina L-15889</name>
    <dbReference type="NCBI Taxonomy" id="1314783"/>
    <lineage>
        <taxon>Eukaryota</taxon>
        <taxon>Fungi</taxon>
        <taxon>Dikarya</taxon>
        <taxon>Basidiomycota</taxon>
        <taxon>Agaricomycotina</taxon>
        <taxon>Agaricomycetes</taxon>
        <taxon>Polyporales</taxon>
        <taxon>Fomitopsis</taxon>
    </lineage>
</organism>
<evidence type="ECO:0000313" key="3">
    <source>
        <dbReference type="Proteomes" id="UP000076727"/>
    </source>
</evidence>
<feature type="compositionally biased region" description="Low complexity" evidence="1">
    <location>
        <begin position="452"/>
        <end position="461"/>
    </location>
</feature>
<sequence>MPEATSPSAVTSQKRKARHSLEEAVPDASDAPRESSETPSDGSESRPAKNEYETGRVKCEGCGEEVSFRDESTGGFTLRLWEAHRLKCPNSSQPQIAQSLAQPAPTRQSADISFDPEPQAKRRRSKRTEEERIEYLRNDPYVAQFEAYRVLCACCDKWIRLRPNSTYCSIPWDAHRKSCLAKKAKYFPAGAQTVCDDRGAIFAADPNVRKFDSERVLCRNCEGWISIGVVDNQQASDIWQEHRASCQRNVFYGQGGGSTVTSVASNPAIQDVPPPSKHLLALASSSSFPPATALPINGAASSSTAGSSVPISHASSFKDYSPSNQEPRRRTAEQRAAQLRADPLVGEVEPTRVFCTMCHKWVQLRQDSTYCSYPWEQHRDKCMKRQQARSQKEGDPGRVSVHSATGSDIVMRMEGGSATGDADSEEGEESLDGGEKPLRWIPHREVNEMPQAASRPSARASVKPGGPRGSSSSTIDGSDVGGAWADRMDVDRPIARLADLHTPRGRLDYTFRSITHLFNSTYEPTDELTIASLVTYLNAAMPPDKHEDFDTAEVTKAAMALQARGQFVLEGDVLRIKS</sequence>
<evidence type="ECO:0000313" key="2">
    <source>
        <dbReference type="EMBL" id="KZT69213.1"/>
    </source>
</evidence>
<accession>A0A165QAH8</accession>
<feature type="region of interest" description="Disordered" evidence="1">
    <location>
        <begin position="1"/>
        <end position="53"/>
    </location>
</feature>
<dbReference type="OrthoDB" id="3270344at2759"/>
<feature type="region of interest" description="Disordered" evidence="1">
    <location>
        <begin position="384"/>
        <end position="483"/>
    </location>
</feature>
<keyword evidence="3" id="KW-1185">Reference proteome</keyword>
<protein>
    <submittedName>
        <fullName evidence="2">Uncharacterized protein</fullName>
    </submittedName>
</protein>
<feature type="compositionally biased region" description="Low complexity" evidence="1">
    <location>
        <begin position="299"/>
        <end position="308"/>
    </location>
</feature>
<gene>
    <name evidence="2" type="ORF">DAEQUDRAFT_765543</name>
</gene>
<feature type="region of interest" description="Disordered" evidence="1">
    <location>
        <begin position="92"/>
        <end position="129"/>
    </location>
</feature>
<name>A0A165QAH8_9APHY</name>
<dbReference type="Proteomes" id="UP000076727">
    <property type="component" value="Unassembled WGS sequence"/>
</dbReference>
<proteinExistence type="predicted"/>
<feature type="region of interest" description="Disordered" evidence="1">
    <location>
        <begin position="299"/>
        <end position="336"/>
    </location>
</feature>